<evidence type="ECO:0000256" key="1">
    <source>
        <dbReference type="ARBA" id="ARBA00022614"/>
    </source>
</evidence>
<dbReference type="Pfam" id="PF22910">
    <property type="entry name" value="EDR4-like_1st"/>
    <property type="match status" value="1"/>
</dbReference>
<dbReference type="Gene3D" id="3.40.50.300">
    <property type="entry name" value="P-loop containing nucleotide triphosphate hydrolases"/>
    <property type="match status" value="1"/>
</dbReference>
<keyword evidence="1" id="KW-0433">Leucine-rich repeat</keyword>
<proteinExistence type="predicted"/>
<dbReference type="Gene3D" id="1.10.8.430">
    <property type="entry name" value="Helical domain of apoptotic protease-activating factors"/>
    <property type="match status" value="1"/>
</dbReference>
<gene>
    <name evidence="6" type="ORF">Tci_044257</name>
</gene>
<dbReference type="SUPFAM" id="SSF52058">
    <property type="entry name" value="L domain-like"/>
    <property type="match status" value="1"/>
</dbReference>
<organism evidence="6">
    <name type="scientific">Tanacetum cinerariifolium</name>
    <name type="common">Dalmatian daisy</name>
    <name type="synonym">Chrysanthemum cinerariifolium</name>
    <dbReference type="NCBI Taxonomy" id="118510"/>
    <lineage>
        <taxon>Eukaryota</taxon>
        <taxon>Viridiplantae</taxon>
        <taxon>Streptophyta</taxon>
        <taxon>Embryophyta</taxon>
        <taxon>Tracheophyta</taxon>
        <taxon>Spermatophyta</taxon>
        <taxon>Magnoliopsida</taxon>
        <taxon>eudicotyledons</taxon>
        <taxon>Gunneridae</taxon>
        <taxon>Pentapetalae</taxon>
        <taxon>asterids</taxon>
        <taxon>campanulids</taxon>
        <taxon>Asterales</taxon>
        <taxon>Asteraceae</taxon>
        <taxon>Asteroideae</taxon>
        <taxon>Anthemideae</taxon>
        <taxon>Anthemidinae</taxon>
        <taxon>Tanacetum</taxon>
    </lineage>
</organism>
<dbReference type="SUPFAM" id="SSF52540">
    <property type="entry name" value="P-loop containing nucleoside triphosphate hydrolases"/>
    <property type="match status" value="1"/>
</dbReference>
<dbReference type="GO" id="GO:0043531">
    <property type="term" value="F:ADP binding"/>
    <property type="evidence" value="ECO:0007669"/>
    <property type="project" value="InterPro"/>
</dbReference>
<name>A0A6L2MFN8_TANCI</name>
<feature type="domain" description="NB-ARC" evidence="3">
    <location>
        <begin position="6"/>
        <end position="175"/>
    </location>
</feature>
<evidence type="ECO:0000313" key="6">
    <source>
        <dbReference type="EMBL" id="GEU72279.1"/>
    </source>
</evidence>
<sequence length="1060" mass="120984">MDARYAEITSWLRQYENQFLVIYGMAGSGKSTLARYIVDSNCQHFECYSIVESIDSRCQKPYKMVMLQQQLCDDISKGKGTRIPSVCQGTSRIEVLLEKTKALIVLDDIVDVGQLDDLLGRTTINKESKIIITTHNDIISDWFMSNSKRFQKYTMRLLNDDEALELLSLHAFQSKIPKDGYNELSQQVVRYCDGSPLALEVLGSSLFHLNTITSWESELSSYEKSFNDKIHEVLIRGYDSIPSIVEKELFLHIACFFVGKDMNYVVKILKPDYPAESKIETLIKRCFLYVTPDKKLMMHRLLQEMGRYLADRESRTVAERTRVWRNTDSYHMLRRKKSSNTIQGIALDIQMLMKEDNIEPSQLKELSTDSLQQMDQLKYLQLNFVKLTGSYEDLSEHIRWLCWVGFDKSTVHADILTRSIVALDMSYSCLEKFEPPTVMSSLKILNLKDSHNLLEIRGMNKIPNLETLIIWNCRNLFRICRGVGDLEWLSIFIMTGCKNLFKREQMNTSVELETSTSGGERADELSFPLPHSLHRVLLNECHLECTDYFPLSFSDQLYLQYINLGNGLFEILPSYNHLKDLRVLELRNCSKLKRLICLPSTLAELYIYDCTSIEKISFESGRFTLQEFGYEGCINLSEIEGLAKLLLVAKLDETDLGHLLWLKEYQDHEVCLIGDYELTIGRSCHLQMLYEFNIMSTSLPDIMHPDLMPEYRSRSASLSFEVPACPKSSSLKGLNVTLKYTISGDDWVWFARIKTTNGVDLMYSPIVFGKPGIGQVGIWLSYWPIGNLLDVGDEVKVFIAVMSGLEVLECGASLVYTDNNVAPEILKNKTGWVETFGRDLSGFHLIKGSYYLCQRDIYKIMEIGRLASGWLSTLVGDTIDDTEVRGWRMTGRPQQSYQSFIELKTGRYIIHVQEMEETDKIAEISSDISIEFLDQQSMDISEASVINETMDFTSSSLQEKMDPAISESSKLTTKEEIGKFVDKIMPLETATLKDRMKSATKFASSDTKTKVEGTGTGSNMNTILRFVRCPKCGNVLPEPPEVQVYECGGCGAKLKARKKI</sequence>
<dbReference type="PANTHER" id="PTHR11017:SF448">
    <property type="entry name" value="TIR DOMAIN, P-LOOP CONTAINING NUCLEOSIDE TRIPHOSPHATE HYDROLASE"/>
    <property type="match status" value="1"/>
</dbReference>
<protein>
    <submittedName>
        <fullName evidence="6">Toll/interleukin-1 receptor (TIR) domain-containing protein</fullName>
    </submittedName>
</protein>
<evidence type="ECO:0000259" key="5">
    <source>
        <dbReference type="Pfam" id="PF23282"/>
    </source>
</evidence>
<evidence type="ECO:0000256" key="2">
    <source>
        <dbReference type="ARBA" id="ARBA00022737"/>
    </source>
</evidence>
<dbReference type="EMBL" id="BKCJ010006460">
    <property type="protein sequence ID" value="GEU72279.1"/>
    <property type="molecule type" value="Genomic_DNA"/>
</dbReference>
<dbReference type="Gene3D" id="3.80.10.10">
    <property type="entry name" value="Ribonuclease Inhibitor"/>
    <property type="match status" value="2"/>
</dbReference>
<reference evidence="6" key="1">
    <citation type="journal article" date="2019" name="Sci. Rep.">
        <title>Draft genome of Tanacetum cinerariifolium, the natural source of mosquito coil.</title>
        <authorList>
            <person name="Yamashiro T."/>
            <person name="Shiraishi A."/>
            <person name="Satake H."/>
            <person name="Nakayama K."/>
        </authorList>
    </citation>
    <scope>NUCLEOTIDE SEQUENCE</scope>
</reference>
<dbReference type="GO" id="GO:0006952">
    <property type="term" value="P:defense response"/>
    <property type="evidence" value="ECO:0007669"/>
    <property type="project" value="InterPro"/>
</dbReference>
<dbReference type="PRINTS" id="PR00364">
    <property type="entry name" value="DISEASERSIST"/>
</dbReference>
<evidence type="ECO:0000259" key="3">
    <source>
        <dbReference type="Pfam" id="PF00931"/>
    </source>
</evidence>
<dbReference type="InterPro" id="IPR055126">
    <property type="entry name" value="EDR4-like_N"/>
</dbReference>
<dbReference type="Pfam" id="PF23282">
    <property type="entry name" value="WHD_ROQ1"/>
    <property type="match status" value="1"/>
</dbReference>
<keyword evidence="2" id="KW-0677">Repeat</keyword>
<evidence type="ECO:0000259" key="4">
    <source>
        <dbReference type="Pfam" id="PF22910"/>
    </source>
</evidence>
<feature type="domain" description="Enhanced disease resistance 4-like N-terminal" evidence="4">
    <location>
        <begin position="1024"/>
        <end position="1056"/>
    </location>
</feature>
<dbReference type="InterPro" id="IPR058192">
    <property type="entry name" value="WHD_ROQ1-like"/>
</dbReference>
<dbReference type="InterPro" id="IPR044974">
    <property type="entry name" value="Disease_R_plants"/>
</dbReference>
<dbReference type="InterPro" id="IPR027417">
    <property type="entry name" value="P-loop_NTPase"/>
</dbReference>
<feature type="domain" description="Disease resistance protein Roq1-like winged-helix" evidence="5">
    <location>
        <begin position="246"/>
        <end position="309"/>
    </location>
</feature>
<dbReference type="InterPro" id="IPR042197">
    <property type="entry name" value="Apaf_helical"/>
</dbReference>
<keyword evidence="6" id="KW-0675">Receptor</keyword>
<dbReference type="InterPro" id="IPR002182">
    <property type="entry name" value="NB-ARC"/>
</dbReference>
<comment type="caution">
    <text evidence="6">The sequence shown here is derived from an EMBL/GenBank/DDBJ whole genome shotgun (WGS) entry which is preliminary data.</text>
</comment>
<accession>A0A6L2MFN8</accession>
<dbReference type="InterPro" id="IPR032675">
    <property type="entry name" value="LRR_dom_sf"/>
</dbReference>
<dbReference type="AlphaFoldDB" id="A0A6L2MFN8"/>
<dbReference type="PANTHER" id="PTHR11017">
    <property type="entry name" value="LEUCINE-RICH REPEAT-CONTAINING PROTEIN"/>
    <property type="match status" value="1"/>
</dbReference>
<dbReference type="Pfam" id="PF00931">
    <property type="entry name" value="NB-ARC"/>
    <property type="match status" value="1"/>
</dbReference>